<gene>
    <name evidence="1" type="ORF">ENM28_01090</name>
</gene>
<evidence type="ECO:0000313" key="1">
    <source>
        <dbReference type="EMBL" id="HHM67316.1"/>
    </source>
</evidence>
<accession>A0A7C5RDR8</accession>
<dbReference type="EMBL" id="DRXE01000038">
    <property type="protein sequence ID" value="HHM67316.1"/>
    <property type="molecule type" value="Genomic_DNA"/>
</dbReference>
<protein>
    <submittedName>
        <fullName evidence="1">Zinc ribbon domain-containing protein</fullName>
    </submittedName>
</protein>
<sequence length="294" mass="33820">MVAGSVRTPFLDLKNEALLRAHVHAEWLAATGLALRDSVETLIDTNQGDLPLFPEVQDQLRLTSQAQENLLQRLRRVFADDWEYLSATGWFGEDWLRKVVEGAPQAFDRAFDTWRELYRSAMTLHAEGLKRSDPRNPPAEREEGLRLIREAQRQMDLLLQRDVAREEGDFYPYRYLASEEFLPGYNLMALPVRAFVPRKEGEYVSRPRTLAITEFAPGNVLYHQGGEWTARRLLSPPGGLKSRFRELWGCSRCGHVAPPRAEVCPQCGASLDGNNLRKRRWWTWWASPCRPRCG</sequence>
<proteinExistence type="predicted"/>
<dbReference type="AlphaFoldDB" id="A0A7C5RDR8"/>
<dbReference type="CDD" id="cd00350">
    <property type="entry name" value="rubredoxin_like"/>
    <property type="match status" value="1"/>
</dbReference>
<organism evidence="1">
    <name type="scientific">Thermus caliditerrae</name>
    <dbReference type="NCBI Taxonomy" id="1330700"/>
    <lineage>
        <taxon>Bacteria</taxon>
        <taxon>Thermotogati</taxon>
        <taxon>Deinococcota</taxon>
        <taxon>Deinococci</taxon>
        <taxon>Thermales</taxon>
        <taxon>Thermaceae</taxon>
        <taxon>Thermus</taxon>
    </lineage>
</organism>
<comment type="caution">
    <text evidence="1">The sequence shown here is derived from an EMBL/GenBank/DDBJ whole genome shotgun (WGS) entry which is preliminary data.</text>
</comment>
<reference evidence="1" key="1">
    <citation type="journal article" date="2020" name="mSystems">
        <title>Genome- and Community-Level Interaction Insights into Carbon Utilization and Element Cycling Functions of Hydrothermarchaeota in Hydrothermal Sediment.</title>
        <authorList>
            <person name="Zhou Z."/>
            <person name="Liu Y."/>
            <person name="Xu W."/>
            <person name="Pan J."/>
            <person name="Luo Z.H."/>
            <person name="Li M."/>
        </authorList>
    </citation>
    <scope>NUCLEOTIDE SEQUENCE [LARGE SCALE GENOMIC DNA]</scope>
    <source>
        <strain evidence="1">SpSt-1071</strain>
    </source>
</reference>
<name>A0A7C5RDR8_9DEIN</name>